<evidence type="ECO:0000313" key="2">
    <source>
        <dbReference type="Proteomes" id="UP000182278"/>
    </source>
</evidence>
<accession>A0A1J4SDQ7</accession>
<dbReference type="PANTHER" id="PTHR36454">
    <property type="entry name" value="LMO2823 PROTEIN"/>
    <property type="match status" value="1"/>
</dbReference>
<dbReference type="InterPro" id="IPR008323">
    <property type="entry name" value="UCP033563"/>
</dbReference>
<evidence type="ECO:0008006" key="3">
    <source>
        <dbReference type="Google" id="ProtNLM"/>
    </source>
</evidence>
<sequence length="419" mass="50077">MINIKPFRGVMYNRDKIKDLTRVLSPPYDVISQQEQKEYYRCSRWNIVRIILGKDYPRDNARSNKYIRARNFLSSWLKKRILIRDTKPSIYIYEQHSYRIGFLALLRVEPFGKSIFPHEQTFPKHKNDRAMLLRTCKANFNPIFSLYSPESRIVDRIIKEKLKEKPLVSFRFKGVPNQFWRIDNKDEIEKIVQEMQKSKVFIADGHHRYETALEYAREMQTKSPCNAGEEPYNFVMMMFVKLNDPGLEILPTHRLLKISPGVLGSRSLRVKIKKYFNVKIFGSLQEMFKTLYRMKYSFGMYQGNGKYYILSVKNMKEVERRFESDIPRCWRELNMVILHHFFFKHILQIEPTPQETIKYTTDPRETVRLVDRNEYQIAFFLNSIKPEKVREIALSGEKMPHKATYFYPKPLSGLVINKM</sequence>
<dbReference type="Proteomes" id="UP000182278">
    <property type="component" value="Unassembled WGS sequence"/>
</dbReference>
<dbReference type="EMBL" id="MNUO01000078">
    <property type="protein sequence ID" value="OIN96796.1"/>
    <property type="molecule type" value="Genomic_DNA"/>
</dbReference>
<organism evidence="1 2">
    <name type="scientific">Candidatus Desantisbacteria bacterium CG1_02_38_46</name>
    <dbReference type="NCBI Taxonomy" id="1817893"/>
    <lineage>
        <taxon>Bacteria</taxon>
        <taxon>Candidatus Desantisiibacteriota</taxon>
    </lineage>
</organism>
<evidence type="ECO:0000313" key="1">
    <source>
        <dbReference type="EMBL" id="OIN96796.1"/>
    </source>
</evidence>
<reference evidence="1 2" key="1">
    <citation type="journal article" date="2016" name="Environ. Microbiol.">
        <title>Genomic resolution of a cold subsurface aquifer community provides metabolic insights for novel microbes adapted to high CO concentrations.</title>
        <authorList>
            <person name="Probst A.J."/>
            <person name="Castelle C.J."/>
            <person name="Singh A."/>
            <person name="Brown C.T."/>
            <person name="Anantharaman K."/>
            <person name="Sharon I."/>
            <person name="Hug L.A."/>
            <person name="Burstein D."/>
            <person name="Emerson J.B."/>
            <person name="Thomas B.C."/>
            <person name="Banfield J.F."/>
        </authorList>
    </citation>
    <scope>NUCLEOTIDE SEQUENCE [LARGE SCALE GENOMIC DNA]</scope>
    <source>
        <strain evidence="1">CG1_02_38_46</strain>
    </source>
</reference>
<dbReference type="STRING" id="1817893.AUJ66_05245"/>
<proteinExistence type="predicted"/>
<name>A0A1J4SDQ7_9BACT</name>
<dbReference type="AlphaFoldDB" id="A0A1J4SDQ7"/>
<dbReference type="Pfam" id="PF06245">
    <property type="entry name" value="DUF1015"/>
    <property type="match status" value="1"/>
</dbReference>
<dbReference type="PANTHER" id="PTHR36454:SF1">
    <property type="entry name" value="DUF1015 DOMAIN-CONTAINING PROTEIN"/>
    <property type="match status" value="1"/>
</dbReference>
<protein>
    <recommendedName>
        <fullName evidence="3">DUF1015 domain-containing protein</fullName>
    </recommendedName>
</protein>
<gene>
    <name evidence="1" type="ORF">AUJ66_05245</name>
</gene>
<comment type="caution">
    <text evidence="1">The sequence shown here is derived from an EMBL/GenBank/DDBJ whole genome shotgun (WGS) entry which is preliminary data.</text>
</comment>
<dbReference type="PIRSF" id="PIRSF033563">
    <property type="entry name" value="UCP033563"/>
    <property type="match status" value="1"/>
</dbReference>